<reference evidence="1" key="1">
    <citation type="journal article" date="2019" name="bioRxiv">
        <title>The Genome of the Zebra Mussel, Dreissena polymorpha: A Resource for Invasive Species Research.</title>
        <authorList>
            <person name="McCartney M.A."/>
            <person name="Auch B."/>
            <person name="Kono T."/>
            <person name="Mallez S."/>
            <person name="Zhang Y."/>
            <person name="Obille A."/>
            <person name="Becker A."/>
            <person name="Abrahante J.E."/>
            <person name="Garbe J."/>
            <person name="Badalamenti J.P."/>
            <person name="Herman A."/>
            <person name="Mangelson H."/>
            <person name="Liachko I."/>
            <person name="Sullivan S."/>
            <person name="Sone E.D."/>
            <person name="Koren S."/>
            <person name="Silverstein K.A.T."/>
            <person name="Beckman K.B."/>
            <person name="Gohl D.M."/>
        </authorList>
    </citation>
    <scope>NUCLEOTIDE SEQUENCE</scope>
    <source>
        <strain evidence="1">Duluth1</strain>
        <tissue evidence="1">Whole animal</tissue>
    </source>
</reference>
<reference evidence="1" key="2">
    <citation type="submission" date="2020-11" db="EMBL/GenBank/DDBJ databases">
        <authorList>
            <person name="McCartney M.A."/>
            <person name="Auch B."/>
            <person name="Kono T."/>
            <person name="Mallez S."/>
            <person name="Becker A."/>
            <person name="Gohl D.M."/>
            <person name="Silverstein K.A.T."/>
            <person name="Koren S."/>
            <person name="Bechman K.B."/>
            <person name="Herman A."/>
            <person name="Abrahante J.E."/>
            <person name="Garbe J."/>
        </authorList>
    </citation>
    <scope>NUCLEOTIDE SEQUENCE</scope>
    <source>
        <strain evidence="1">Duluth1</strain>
        <tissue evidence="1">Whole animal</tissue>
    </source>
</reference>
<proteinExistence type="predicted"/>
<keyword evidence="2" id="KW-1185">Reference proteome</keyword>
<dbReference type="Proteomes" id="UP000828390">
    <property type="component" value="Unassembled WGS sequence"/>
</dbReference>
<gene>
    <name evidence="1" type="ORF">DPMN_031988</name>
</gene>
<organism evidence="1 2">
    <name type="scientific">Dreissena polymorpha</name>
    <name type="common">Zebra mussel</name>
    <name type="synonym">Mytilus polymorpha</name>
    <dbReference type="NCBI Taxonomy" id="45954"/>
    <lineage>
        <taxon>Eukaryota</taxon>
        <taxon>Metazoa</taxon>
        <taxon>Spiralia</taxon>
        <taxon>Lophotrochozoa</taxon>
        <taxon>Mollusca</taxon>
        <taxon>Bivalvia</taxon>
        <taxon>Autobranchia</taxon>
        <taxon>Heteroconchia</taxon>
        <taxon>Euheterodonta</taxon>
        <taxon>Imparidentia</taxon>
        <taxon>Neoheterodontei</taxon>
        <taxon>Myida</taxon>
        <taxon>Dreissenoidea</taxon>
        <taxon>Dreissenidae</taxon>
        <taxon>Dreissena</taxon>
    </lineage>
</organism>
<name>A0A9D4M344_DREPO</name>
<dbReference type="AlphaFoldDB" id="A0A9D4M344"/>
<dbReference type="EMBL" id="JAIWYP010000002">
    <property type="protein sequence ID" value="KAH3868834.1"/>
    <property type="molecule type" value="Genomic_DNA"/>
</dbReference>
<evidence type="ECO:0000313" key="1">
    <source>
        <dbReference type="EMBL" id="KAH3868834.1"/>
    </source>
</evidence>
<comment type="caution">
    <text evidence="1">The sequence shown here is derived from an EMBL/GenBank/DDBJ whole genome shotgun (WGS) entry which is preliminary data.</text>
</comment>
<accession>A0A9D4M344</accession>
<evidence type="ECO:0000313" key="2">
    <source>
        <dbReference type="Proteomes" id="UP000828390"/>
    </source>
</evidence>
<sequence length="85" mass="9165">MTVHVNLDGQSTHMNLAQFSLSKANIFSYNEALIVVTLSGLGSGPSSYLSCEISCSVFSVRLVSNTDITVTHHMIFGASGWGRRD</sequence>
<protein>
    <submittedName>
        <fullName evidence="1">Uncharacterized protein</fullName>
    </submittedName>
</protein>